<evidence type="ECO:0000256" key="5">
    <source>
        <dbReference type="ARBA" id="ARBA00022837"/>
    </source>
</evidence>
<evidence type="ECO:0000256" key="7">
    <source>
        <dbReference type="SAM" id="Coils"/>
    </source>
</evidence>
<evidence type="ECO:0000256" key="1">
    <source>
        <dbReference type="ARBA" id="ARBA00006049"/>
    </source>
</evidence>
<keyword evidence="2" id="KW-0519">Myristate</keyword>
<dbReference type="GO" id="GO:0005509">
    <property type="term" value="F:calcium ion binding"/>
    <property type="evidence" value="ECO:0007669"/>
    <property type="project" value="InterPro"/>
</dbReference>
<evidence type="ECO:0000256" key="4">
    <source>
        <dbReference type="ARBA" id="ARBA00022737"/>
    </source>
</evidence>
<evidence type="ECO:0000313" key="9">
    <source>
        <dbReference type="EMBL" id="CAF0844802.1"/>
    </source>
</evidence>
<dbReference type="SMART" id="SM00054">
    <property type="entry name" value="EFh"/>
    <property type="match status" value="2"/>
</dbReference>
<dbReference type="AlphaFoldDB" id="A0A813VKS3"/>
<dbReference type="PROSITE" id="PS50222">
    <property type="entry name" value="EF_HAND_2"/>
    <property type="match status" value="1"/>
</dbReference>
<dbReference type="InterPro" id="IPR018247">
    <property type="entry name" value="EF_Hand_1_Ca_BS"/>
</dbReference>
<evidence type="ECO:0000256" key="2">
    <source>
        <dbReference type="ARBA" id="ARBA00022707"/>
    </source>
</evidence>
<evidence type="ECO:0000313" key="10">
    <source>
        <dbReference type="Proteomes" id="UP000663879"/>
    </source>
</evidence>
<comment type="similarity">
    <text evidence="1">Belongs to the recoverin family.</text>
</comment>
<proteinExistence type="inferred from homology"/>
<dbReference type="Proteomes" id="UP000663879">
    <property type="component" value="Unassembled WGS sequence"/>
</dbReference>
<keyword evidence="3" id="KW-0479">Metal-binding</keyword>
<comment type="caution">
    <text evidence="9">The sequence shown here is derived from an EMBL/GenBank/DDBJ whole genome shotgun (WGS) entry which is preliminary data.</text>
</comment>
<evidence type="ECO:0000259" key="8">
    <source>
        <dbReference type="PROSITE" id="PS50222"/>
    </source>
</evidence>
<accession>A0A813VKS3</accession>
<sequence length="440" mass="52348">MMNYNFMMNSSQYYDYYYDKYYDEYYLYDEHTCHHYEAKYKPLIGHKHLMENGNVYNSNNNSIYFKSFDDDTKIKNDQKSKLSDIKYLITNEKIQPFKLNIKSSSSKDFVALTYSTSSSSSSASNSTRSLYSTFNDIYVSFDHNHQTNQTNRQIEEPLEFEDDIEFLMANTGFNEQQIKNWHLEFQKKCPNGAITFDQFKIYYDTLLPNYLTGQSKDILVRKLFSLFDIDWDDKLNFSEFLISFWVRCKAPIEEKFTWIFNMIDLDRNGCLNYNELRTAMNLCLNLDDMDNLLDELNRDKKLLLDTMSSSSDDSDFCEEEHVNLTTTNNKRYDIFSRTSDLVDDKLTEVLYLMDFIAKNSLTNQFNEDKDIFSSMSTLSSFTFIISSNTSIQNFNLEQNRQNLIRKIQINREGFIYLCNRYKLLRKMIIPIEYFYNGNSK</sequence>
<dbReference type="InterPro" id="IPR002048">
    <property type="entry name" value="EF_hand_dom"/>
</dbReference>
<gene>
    <name evidence="9" type="ORF">OXX778_LOCUS8643</name>
</gene>
<dbReference type="PANTHER" id="PTHR23055">
    <property type="entry name" value="CALCIUM BINDING PROTEINS"/>
    <property type="match status" value="1"/>
</dbReference>
<feature type="coiled-coil region" evidence="7">
    <location>
        <begin position="279"/>
        <end position="306"/>
    </location>
</feature>
<keyword evidence="6" id="KW-0449">Lipoprotein</keyword>
<dbReference type="PANTHER" id="PTHR23055:SF178">
    <property type="entry name" value="NEUROCALCIN HOMOLOG"/>
    <property type="match status" value="1"/>
</dbReference>
<evidence type="ECO:0000256" key="3">
    <source>
        <dbReference type="ARBA" id="ARBA00022723"/>
    </source>
</evidence>
<keyword evidence="4" id="KW-0677">Repeat</keyword>
<dbReference type="PROSITE" id="PS00018">
    <property type="entry name" value="EF_HAND_1"/>
    <property type="match status" value="1"/>
</dbReference>
<keyword evidence="7" id="KW-0175">Coiled coil</keyword>
<dbReference type="CDD" id="cd00051">
    <property type="entry name" value="EFh"/>
    <property type="match status" value="1"/>
</dbReference>
<dbReference type="OrthoDB" id="313365at2759"/>
<name>A0A813VKS3_9BILA</name>
<keyword evidence="10" id="KW-1185">Reference proteome</keyword>
<dbReference type="EMBL" id="CAJNOC010001208">
    <property type="protein sequence ID" value="CAF0844802.1"/>
    <property type="molecule type" value="Genomic_DNA"/>
</dbReference>
<evidence type="ECO:0000256" key="6">
    <source>
        <dbReference type="ARBA" id="ARBA00023288"/>
    </source>
</evidence>
<keyword evidence="5" id="KW-0106">Calcium</keyword>
<dbReference type="PRINTS" id="PR00450">
    <property type="entry name" value="RECOVERIN"/>
</dbReference>
<organism evidence="9 10">
    <name type="scientific">Brachionus calyciflorus</name>
    <dbReference type="NCBI Taxonomy" id="104777"/>
    <lineage>
        <taxon>Eukaryota</taxon>
        <taxon>Metazoa</taxon>
        <taxon>Spiralia</taxon>
        <taxon>Gnathifera</taxon>
        <taxon>Rotifera</taxon>
        <taxon>Eurotatoria</taxon>
        <taxon>Monogononta</taxon>
        <taxon>Pseudotrocha</taxon>
        <taxon>Ploima</taxon>
        <taxon>Brachionidae</taxon>
        <taxon>Brachionus</taxon>
    </lineage>
</organism>
<dbReference type="InterPro" id="IPR028846">
    <property type="entry name" value="Recoverin"/>
</dbReference>
<dbReference type="InterPro" id="IPR011992">
    <property type="entry name" value="EF-hand-dom_pair"/>
</dbReference>
<reference evidence="9" key="1">
    <citation type="submission" date="2021-02" db="EMBL/GenBank/DDBJ databases">
        <authorList>
            <person name="Nowell W R."/>
        </authorList>
    </citation>
    <scope>NUCLEOTIDE SEQUENCE</scope>
    <source>
        <strain evidence="9">Ploen Becks lab</strain>
    </source>
</reference>
<feature type="domain" description="EF-hand" evidence="8">
    <location>
        <begin position="251"/>
        <end position="286"/>
    </location>
</feature>
<dbReference type="Gene3D" id="1.10.238.10">
    <property type="entry name" value="EF-hand"/>
    <property type="match status" value="1"/>
</dbReference>
<dbReference type="SUPFAM" id="SSF47473">
    <property type="entry name" value="EF-hand"/>
    <property type="match status" value="1"/>
</dbReference>
<protein>
    <recommendedName>
        <fullName evidence="8">EF-hand domain-containing protein</fullName>
    </recommendedName>
</protein>